<feature type="compositionally biased region" description="Polar residues" evidence="1">
    <location>
        <begin position="291"/>
        <end position="305"/>
    </location>
</feature>
<dbReference type="PANTHER" id="PTHR35733:SF1">
    <property type="entry name" value="OS02G0307800 PROTEIN"/>
    <property type="match status" value="1"/>
</dbReference>
<dbReference type="RefSeq" id="XP_071905253.1">
    <property type="nucleotide sequence ID" value="XM_072049152.1"/>
</dbReference>
<dbReference type="PANTHER" id="PTHR35733">
    <property type="entry name" value="OS02G0307800 PROTEIN"/>
    <property type="match status" value="1"/>
</dbReference>
<evidence type="ECO:0000313" key="5">
    <source>
        <dbReference type="RefSeq" id="XP_027126959.1"/>
    </source>
</evidence>
<dbReference type="RefSeq" id="XP_027126958.1">
    <property type="nucleotide sequence ID" value="XM_027271157.1"/>
</dbReference>
<accession>A0A6P6XGR1</accession>
<evidence type="ECO:0000313" key="4">
    <source>
        <dbReference type="RefSeq" id="XP_027126958.1"/>
    </source>
</evidence>
<evidence type="ECO:0000313" key="3">
    <source>
        <dbReference type="Proteomes" id="UP001652660"/>
    </source>
</evidence>
<feature type="region of interest" description="Disordered" evidence="1">
    <location>
        <begin position="262"/>
        <end position="305"/>
    </location>
</feature>
<dbReference type="Pfam" id="PF11282">
    <property type="entry name" value="DUF3082"/>
    <property type="match status" value="1"/>
</dbReference>
<dbReference type="GeneID" id="113743201"/>
<keyword evidence="3" id="KW-1185">Reference proteome</keyword>
<keyword evidence="2" id="KW-1133">Transmembrane helix</keyword>
<name>A0A6P6XGR1_COFAR</name>
<dbReference type="AlphaFoldDB" id="A0A6P6XGR1"/>
<dbReference type="GO" id="GO:0009535">
    <property type="term" value="C:chloroplast thylakoid membrane"/>
    <property type="evidence" value="ECO:0007669"/>
    <property type="project" value="TreeGrafter"/>
</dbReference>
<feature type="transmembrane region" description="Helical" evidence="2">
    <location>
        <begin position="223"/>
        <end position="250"/>
    </location>
</feature>
<gene>
    <name evidence="4 5 6" type="primary">LOC113743201</name>
</gene>
<sequence length="305" mass="32647">MPTLTLKSPHAQIFQTPPHCFFPFPQSSSSLLTFSPLPISLSSLNFLCKSLTATISRSVSAHNHHTTTEPWLAQLPEQPNTTATVEEAPPEEGPIEIPSSSPSVFATSDKPTPIQTATSVLLTGAITVFLFRSIRRRAKRAKELKLRSSGAKKSLKEEALENLKVMVPTPIDAKSSPSPVQALLGGLTAGAIALLLYKFTTTIEAALNQQPLSDNFSVRQITITIRTIVNGLCYLATFVFGINSVGLLLYSGQLVINSFMGDSPPNESKNGGEAQVKSSDESPKGPIDSSGIRSLNEDPSSDSSQ</sequence>
<dbReference type="OrthoDB" id="5296at2759"/>
<feature type="transmembrane region" description="Helical" evidence="2">
    <location>
        <begin position="114"/>
        <end position="134"/>
    </location>
</feature>
<keyword evidence="2" id="KW-0812">Transmembrane</keyword>
<reference evidence="3" key="1">
    <citation type="journal article" date="2025" name="Foods">
        <title>Unveiling the Microbial Signatures of Arabica Coffee Cherries: Insights into Ripeness Specific Diversity, Functional Traits, and Implications for Quality and Safety.</title>
        <authorList>
            <consortium name="RefSeq"/>
            <person name="Tenea G.N."/>
            <person name="Cifuentes V."/>
            <person name="Reyes P."/>
            <person name="Cevallos-Vallejos M."/>
        </authorList>
    </citation>
    <scope>NUCLEOTIDE SEQUENCE [LARGE SCALE GENOMIC DNA]</scope>
</reference>
<dbReference type="Proteomes" id="UP001652660">
    <property type="component" value="Chromosome 5e"/>
</dbReference>
<organism evidence="3 4">
    <name type="scientific">Coffea arabica</name>
    <name type="common">Arabian coffee</name>
    <dbReference type="NCBI Taxonomy" id="13443"/>
    <lineage>
        <taxon>Eukaryota</taxon>
        <taxon>Viridiplantae</taxon>
        <taxon>Streptophyta</taxon>
        <taxon>Embryophyta</taxon>
        <taxon>Tracheophyta</taxon>
        <taxon>Spermatophyta</taxon>
        <taxon>Magnoliopsida</taxon>
        <taxon>eudicotyledons</taxon>
        <taxon>Gunneridae</taxon>
        <taxon>Pentapetalae</taxon>
        <taxon>asterids</taxon>
        <taxon>lamiids</taxon>
        <taxon>Gentianales</taxon>
        <taxon>Rubiaceae</taxon>
        <taxon>Ixoroideae</taxon>
        <taxon>Gardenieae complex</taxon>
        <taxon>Bertiereae - Coffeeae clade</taxon>
        <taxon>Coffeeae</taxon>
        <taxon>Coffea</taxon>
    </lineage>
</organism>
<keyword evidence="2" id="KW-0472">Membrane</keyword>
<proteinExistence type="predicted"/>
<protein>
    <submittedName>
        <fullName evidence="4 5">Uncharacterized protein LOC113743201</fullName>
    </submittedName>
</protein>
<evidence type="ECO:0000256" key="2">
    <source>
        <dbReference type="SAM" id="Phobius"/>
    </source>
</evidence>
<evidence type="ECO:0000313" key="6">
    <source>
        <dbReference type="RefSeq" id="XP_071905253.1"/>
    </source>
</evidence>
<reference evidence="4 5" key="2">
    <citation type="submission" date="2025-04" db="UniProtKB">
        <authorList>
            <consortium name="RefSeq"/>
        </authorList>
    </citation>
    <scope>IDENTIFICATION</scope>
    <source>
        <tissue evidence="4 5">Leaves</tissue>
    </source>
</reference>
<feature type="region of interest" description="Disordered" evidence="1">
    <location>
        <begin position="80"/>
        <end position="109"/>
    </location>
</feature>
<evidence type="ECO:0000256" key="1">
    <source>
        <dbReference type="SAM" id="MobiDB-lite"/>
    </source>
</evidence>
<dbReference type="RefSeq" id="XP_027126959.1">
    <property type="nucleotide sequence ID" value="XM_027271158.1"/>
</dbReference>
<dbReference type="InterPro" id="IPR021434">
    <property type="entry name" value="DUF3082"/>
</dbReference>